<evidence type="ECO:0000259" key="1">
    <source>
        <dbReference type="PROSITE" id="PS50112"/>
    </source>
</evidence>
<dbReference type="SMART" id="SM00086">
    <property type="entry name" value="PAC"/>
    <property type="match status" value="2"/>
</dbReference>
<dbReference type="PROSITE" id="PS50883">
    <property type="entry name" value="EAL"/>
    <property type="match status" value="1"/>
</dbReference>
<dbReference type="Gene3D" id="3.30.70.270">
    <property type="match status" value="1"/>
</dbReference>
<evidence type="ECO:0000259" key="4">
    <source>
        <dbReference type="PROSITE" id="PS50887"/>
    </source>
</evidence>
<comment type="caution">
    <text evidence="5">The sequence shown here is derived from an EMBL/GenBank/DDBJ whole genome shotgun (WGS) entry which is preliminary data.</text>
</comment>
<dbReference type="OrthoDB" id="6168558at2"/>
<name>A0A2P8EMZ7_9GAMM</name>
<dbReference type="PROSITE" id="PS50113">
    <property type="entry name" value="PAC"/>
    <property type="match status" value="1"/>
</dbReference>
<feature type="domain" description="EAL" evidence="3">
    <location>
        <begin position="426"/>
        <end position="683"/>
    </location>
</feature>
<dbReference type="AlphaFoldDB" id="A0A2P8EMZ7"/>
<dbReference type="Pfam" id="PF00990">
    <property type="entry name" value="GGDEF"/>
    <property type="match status" value="1"/>
</dbReference>
<dbReference type="InterPro" id="IPR001610">
    <property type="entry name" value="PAC"/>
</dbReference>
<evidence type="ECO:0000259" key="3">
    <source>
        <dbReference type="PROSITE" id="PS50883"/>
    </source>
</evidence>
<dbReference type="PROSITE" id="PS50112">
    <property type="entry name" value="PAS"/>
    <property type="match status" value="1"/>
</dbReference>
<feature type="domain" description="GGDEF" evidence="4">
    <location>
        <begin position="284"/>
        <end position="417"/>
    </location>
</feature>
<dbReference type="CDD" id="cd01948">
    <property type="entry name" value="EAL"/>
    <property type="match status" value="1"/>
</dbReference>
<dbReference type="EMBL" id="PYGI01000025">
    <property type="protein sequence ID" value="PSL10857.1"/>
    <property type="molecule type" value="Genomic_DNA"/>
</dbReference>
<dbReference type="Pfam" id="PF08448">
    <property type="entry name" value="PAS_4"/>
    <property type="match status" value="1"/>
</dbReference>
<dbReference type="SMART" id="SM00091">
    <property type="entry name" value="PAS"/>
    <property type="match status" value="2"/>
</dbReference>
<dbReference type="SMART" id="SM00052">
    <property type="entry name" value="EAL"/>
    <property type="match status" value="1"/>
</dbReference>
<evidence type="ECO:0000259" key="2">
    <source>
        <dbReference type="PROSITE" id="PS50113"/>
    </source>
</evidence>
<keyword evidence="6" id="KW-1185">Reference proteome</keyword>
<accession>A0A2P8EMZ7</accession>
<dbReference type="InterPro" id="IPR000014">
    <property type="entry name" value="PAS"/>
</dbReference>
<dbReference type="InterPro" id="IPR001633">
    <property type="entry name" value="EAL_dom"/>
</dbReference>
<dbReference type="InterPro" id="IPR035919">
    <property type="entry name" value="EAL_sf"/>
</dbReference>
<feature type="domain" description="PAC" evidence="2">
    <location>
        <begin position="198"/>
        <end position="250"/>
    </location>
</feature>
<dbReference type="CDD" id="cd00130">
    <property type="entry name" value="PAS"/>
    <property type="match status" value="2"/>
</dbReference>
<protein>
    <submittedName>
        <fullName evidence="5">PAS domain S-box-containing protein/diguanylate cyclase (GGDEF)-like protein</fullName>
    </submittedName>
</protein>
<dbReference type="InterPro" id="IPR052155">
    <property type="entry name" value="Biofilm_reg_signaling"/>
</dbReference>
<reference evidence="5 6" key="1">
    <citation type="submission" date="2018-03" db="EMBL/GenBank/DDBJ databases">
        <title>Genomic Encyclopedia of Archaeal and Bacterial Type Strains, Phase II (KMG-II): from individual species to whole genera.</title>
        <authorList>
            <person name="Goeker M."/>
        </authorList>
    </citation>
    <scope>NUCLEOTIDE SEQUENCE [LARGE SCALE GENOMIC DNA]</scope>
    <source>
        <strain evidence="5 6">DSM 17586</strain>
    </source>
</reference>
<dbReference type="PANTHER" id="PTHR44757">
    <property type="entry name" value="DIGUANYLATE CYCLASE DGCP"/>
    <property type="match status" value="1"/>
</dbReference>
<dbReference type="Pfam" id="PF00563">
    <property type="entry name" value="EAL"/>
    <property type="match status" value="1"/>
</dbReference>
<organism evidence="5 6">
    <name type="scientific">Marinobacterium halophilum</name>
    <dbReference type="NCBI Taxonomy" id="267374"/>
    <lineage>
        <taxon>Bacteria</taxon>
        <taxon>Pseudomonadati</taxon>
        <taxon>Pseudomonadota</taxon>
        <taxon>Gammaproteobacteria</taxon>
        <taxon>Oceanospirillales</taxon>
        <taxon>Oceanospirillaceae</taxon>
        <taxon>Marinobacterium</taxon>
    </lineage>
</organism>
<evidence type="ECO:0000313" key="6">
    <source>
        <dbReference type="Proteomes" id="UP000242133"/>
    </source>
</evidence>
<gene>
    <name evidence="5" type="ORF">CLV44_12531</name>
</gene>
<dbReference type="Proteomes" id="UP000242133">
    <property type="component" value="Unassembled WGS sequence"/>
</dbReference>
<dbReference type="Pfam" id="PF13426">
    <property type="entry name" value="PAS_9"/>
    <property type="match status" value="1"/>
</dbReference>
<proteinExistence type="predicted"/>
<dbReference type="InterPro" id="IPR029787">
    <property type="entry name" value="Nucleotide_cyclase"/>
</dbReference>
<dbReference type="PANTHER" id="PTHR44757:SF2">
    <property type="entry name" value="BIOFILM ARCHITECTURE MAINTENANCE PROTEIN MBAA"/>
    <property type="match status" value="1"/>
</dbReference>
<dbReference type="PROSITE" id="PS50887">
    <property type="entry name" value="GGDEF"/>
    <property type="match status" value="1"/>
</dbReference>
<dbReference type="Gene3D" id="3.30.450.20">
    <property type="entry name" value="PAS domain"/>
    <property type="match status" value="2"/>
</dbReference>
<dbReference type="SUPFAM" id="SSF55073">
    <property type="entry name" value="Nucleotide cyclase"/>
    <property type="match status" value="1"/>
</dbReference>
<dbReference type="Gene3D" id="3.20.20.450">
    <property type="entry name" value="EAL domain"/>
    <property type="match status" value="1"/>
</dbReference>
<dbReference type="RefSeq" id="WP_106593041.1">
    <property type="nucleotide sequence ID" value="NZ_PYGI01000025.1"/>
</dbReference>
<dbReference type="SUPFAM" id="SSF141868">
    <property type="entry name" value="EAL domain-like"/>
    <property type="match status" value="1"/>
</dbReference>
<dbReference type="SUPFAM" id="SSF55785">
    <property type="entry name" value="PYP-like sensor domain (PAS domain)"/>
    <property type="match status" value="2"/>
</dbReference>
<sequence>MERQKQYLDLAGDFVASIGKDYRFEFINRAGRELLGVGLEHDLQAHPLYVHQFYDATTWQALADDIFPEVLASGDWSGQLKLQNTSGQSIPVRLRLLPHLDDQGEVRGLTAIGQDQRLRHALQAQEAMADRILDSTIEGIMLTDAEARIQRVNTAFTQITGYTADEILGSTPKFLRSSHHDQPFYDVMNMALRQAGRWQGEVWNRRKSGELYLQWMSVSALRNDSGETSHYMSIFHDLTEMRAKEAEIQQLAFSDPLTGLGNRYKLSQTLLHQLKPVREGGSGSALALLCIDLGQLSPINDRFGMKGGDQLIQQQARQLQRELAEYLHFYRLAGDELVALMTDATDPAKAARYADKCIRLLQVPVQLNGELIHLSPSVGIALSPKDAEDGDTLLANAQTAMIAAKQAGRDGYHFYNQALSSDLRQRLMLEQQLRLAVQPDAELGLELYLQPKVSLSSRHLLGAEVLLRWHHPDKGMISPAEFIPLAEESRLIIALDRWVFDRTCRMLNEWLQQGRVLPSISINLSARQLQEPDLVDWCVATVQRYGLQPSMLELEITETAFINLADTVMGQLGQLKLAGFPLALDDFGTGYSSLTYLRRLPLDIVKIDRSFVADICDDPRATTLLRGVMQLLDDLGFAVVAEGIETLEQAELLQHIGCSCGQGFLYHRPMPVMDFVVLLDGPM</sequence>
<dbReference type="InterPro" id="IPR043128">
    <property type="entry name" value="Rev_trsase/Diguanyl_cyclase"/>
</dbReference>
<evidence type="ECO:0000313" key="5">
    <source>
        <dbReference type="EMBL" id="PSL10857.1"/>
    </source>
</evidence>
<dbReference type="NCBIfam" id="TIGR00254">
    <property type="entry name" value="GGDEF"/>
    <property type="match status" value="1"/>
</dbReference>
<dbReference type="InterPro" id="IPR013656">
    <property type="entry name" value="PAS_4"/>
</dbReference>
<dbReference type="NCBIfam" id="TIGR00229">
    <property type="entry name" value="sensory_box"/>
    <property type="match status" value="1"/>
</dbReference>
<dbReference type="SMART" id="SM00267">
    <property type="entry name" value="GGDEF"/>
    <property type="match status" value="1"/>
</dbReference>
<dbReference type="InterPro" id="IPR035965">
    <property type="entry name" value="PAS-like_dom_sf"/>
</dbReference>
<dbReference type="InterPro" id="IPR000160">
    <property type="entry name" value="GGDEF_dom"/>
</dbReference>
<dbReference type="CDD" id="cd01949">
    <property type="entry name" value="GGDEF"/>
    <property type="match status" value="1"/>
</dbReference>
<feature type="domain" description="PAS" evidence="1">
    <location>
        <begin position="125"/>
        <end position="169"/>
    </location>
</feature>
<dbReference type="InterPro" id="IPR000700">
    <property type="entry name" value="PAS-assoc_C"/>
</dbReference>